<name>A0ABT4VCB0_9HELI</name>
<accession>A0ABT4VCB0</accession>
<sequence length="44" mass="4762">MIKIDSAIHREQNCIAYKMGSEIIQNTCGGGGVAIMLNSCTFKN</sequence>
<dbReference type="EMBL" id="JAQHXR010000001">
    <property type="protein sequence ID" value="MDA3968339.1"/>
    <property type="molecule type" value="Genomic_DNA"/>
</dbReference>
<organism evidence="1 2">
    <name type="scientific">Helicobacter ibis</name>
    <dbReference type="NCBI Taxonomy" id="2962633"/>
    <lineage>
        <taxon>Bacteria</taxon>
        <taxon>Pseudomonadati</taxon>
        <taxon>Campylobacterota</taxon>
        <taxon>Epsilonproteobacteria</taxon>
        <taxon>Campylobacterales</taxon>
        <taxon>Helicobacteraceae</taxon>
        <taxon>Helicobacter</taxon>
    </lineage>
</organism>
<comment type="caution">
    <text evidence="1">The sequence shown here is derived from an EMBL/GenBank/DDBJ whole genome shotgun (WGS) entry which is preliminary data.</text>
</comment>
<gene>
    <name evidence="1" type="ORF">PF021_01460</name>
</gene>
<proteinExistence type="predicted"/>
<evidence type="ECO:0000313" key="2">
    <source>
        <dbReference type="Proteomes" id="UP001210261"/>
    </source>
</evidence>
<dbReference type="Proteomes" id="UP001210261">
    <property type="component" value="Unassembled WGS sequence"/>
</dbReference>
<dbReference type="RefSeq" id="WP_271020631.1">
    <property type="nucleotide sequence ID" value="NZ_JAQHXR010000001.1"/>
</dbReference>
<evidence type="ECO:0000313" key="1">
    <source>
        <dbReference type="EMBL" id="MDA3968339.1"/>
    </source>
</evidence>
<protein>
    <submittedName>
        <fullName evidence="1">Uncharacterized protein</fullName>
    </submittedName>
</protein>
<reference evidence="1 2" key="1">
    <citation type="submission" date="2023-01" db="EMBL/GenBank/DDBJ databases">
        <title>Description of Helicobacter ibis sp. nov. isolated from faecal droppings of black-faced ibis (Theristicus melanopis).</title>
        <authorList>
            <person name="Lopez-Cantillo M."/>
            <person name="Vidal-Veuthey B."/>
            <person name="Mella A."/>
            <person name="De La Haba R."/>
            <person name="Collado L."/>
        </authorList>
    </citation>
    <scope>NUCLEOTIDE SEQUENCE [LARGE SCALE GENOMIC DNA]</scope>
    <source>
        <strain evidence="1 2">A82</strain>
    </source>
</reference>
<keyword evidence="2" id="KW-1185">Reference proteome</keyword>